<dbReference type="PANTHER" id="PTHR43318:SF2">
    <property type="entry name" value="UDP-N-ACETYLGLUCOSAMINE 4,6-DEHYDRATASE (INVERTING)"/>
    <property type="match status" value="1"/>
</dbReference>
<dbReference type="Gene3D" id="3.40.50.720">
    <property type="entry name" value="NAD(P)-binding Rossmann-like Domain"/>
    <property type="match status" value="1"/>
</dbReference>
<evidence type="ECO:0000259" key="2">
    <source>
        <dbReference type="Pfam" id="PF02719"/>
    </source>
</evidence>
<protein>
    <submittedName>
        <fullName evidence="3">Polysaccharide biosynthesis protein</fullName>
    </submittedName>
</protein>
<evidence type="ECO:0000313" key="4">
    <source>
        <dbReference type="Proteomes" id="UP000243338"/>
    </source>
</evidence>
<dbReference type="PANTHER" id="PTHR43318">
    <property type="entry name" value="UDP-N-ACETYLGLUCOSAMINE 4,6-DEHYDRATASE"/>
    <property type="match status" value="1"/>
</dbReference>
<dbReference type="Pfam" id="PF02719">
    <property type="entry name" value="Polysacc_synt_2"/>
    <property type="match status" value="1"/>
</dbReference>
<dbReference type="OrthoDB" id="4907at2157"/>
<comment type="similarity">
    <text evidence="1">Belongs to the polysaccharide synthase family.</text>
</comment>
<dbReference type="Proteomes" id="UP000243338">
    <property type="component" value="Unassembled WGS sequence"/>
</dbReference>
<gene>
    <name evidence="3" type="ORF">SAMN04488587_1722</name>
</gene>
<name>A0A1I0APW6_9EURY</name>
<dbReference type="SUPFAM" id="SSF51735">
    <property type="entry name" value="NAD(P)-binding Rossmann-fold domains"/>
    <property type="match status" value="1"/>
</dbReference>
<dbReference type="InterPro" id="IPR003869">
    <property type="entry name" value="Polysac_CapD-like"/>
</dbReference>
<dbReference type="InterPro" id="IPR051203">
    <property type="entry name" value="Polysaccharide_Synthase-Rel"/>
</dbReference>
<organism evidence="3 4">
    <name type="scientific">Methanococcoides vulcani</name>
    <dbReference type="NCBI Taxonomy" id="1353158"/>
    <lineage>
        <taxon>Archaea</taxon>
        <taxon>Methanobacteriati</taxon>
        <taxon>Methanobacteriota</taxon>
        <taxon>Stenosarchaea group</taxon>
        <taxon>Methanomicrobia</taxon>
        <taxon>Methanosarcinales</taxon>
        <taxon>Methanosarcinaceae</taxon>
        <taxon>Methanococcoides</taxon>
    </lineage>
</organism>
<keyword evidence="4" id="KW-1185">Reference proteome</keyword>
<dbReference type="STRING" id="1353158.SAMN04488587_1722"/>
<dbReference type="AlphaFoldDB" id="A0A1I0APW6"/>
<proteinExistence type="inferred from homology"/>
<dbReference type="EMBL" id="FOHQ01000005">
    <property type="protein sequence ID" value="SES95964.1"/>
    <property type="molecule type" value="Genomic_DNA"/>
</dbReference>
<feature type="domain" description="Polysaccharide biosynthesis protein CapD-like" evidence="2">
    <location>
        <begin position="12"/>
        <end position="293"/>
    </location>
</feature>
<reference evidence="4" key="1">
    <citation type="submission" date="2016-10" db="EMBL/GenBank/DDBJ databases">
        <authorList>
            <person name="Varghese N."/>
            <person name="Submissions S."/>
        </authorList>
    </citation>
    <scope>NUCLEOTIDE SEQUENCE [LARGE SCALE GENOMIC DNA]</scope>
    <source>
        <strain evidence="4">SLH 33</strain>
    </source>
</reference>
<dbReference type="CDD" id="cd05237">
    <property type="entry name" value="UDP_invert_4-6DH_SDR_e"/>
    <property type="match status" value="1"/>
</dbReference>
<evidence type="ECO:0000313" key="3">
    <source>
        <dbReference type="EMBL" id="SES95964.1"/>
    </source>
</evidence>
<evidence type="ECO:0000256" key="1">
    <source>
        <dbReference type="ARBA" id="ARBA00007430"/>
    </source>
</evidence>
<sequence>MQEINFFKNKSILVTGGTGSIGSVIVKELLKHDPHVVRVLDNNETALFNLYHDLRSEKIRPLVGDVRDKERIKRAMEEIDIVFHAAALKHVPLCEYNPFDAVKTNIIGTQNIMDAALDQGVEKVILISTDKAANPTNVMGATKLLAERLTVSMNNYRGSRNTVFSCVRFGNVMNTRGSVIPLFKNQIIQGGPVTVTDPNMTRFMMTIPKAVNLVLKATEIAAAGEIFILKMPVVKIGDLAEVMVEELALKYGHRPENIEIKNIGKRPGEKLYEELVTEYEAEYAYENEEMFVIVPVKFSEICNLEVLLPNNFKKTNRKLYSSSYKDSYLLKKEEIKELLHLFSEV</sequence>
<accession>A0A1I0APW6</accession>
<dbReference type="InterPro" id="IPR036291">
    <property type="entry name" value="NAD(P)-bd_dom_sf"/>
</dbReference>